<dbReference type="PANTHER" id="PTHR47163:SF2">
    <property type="entry name" value="SI:DKEY-17M8.2"/>
    <property type="match status" value="1"/>
</dbReference>
<dbReference type="SMART" id="SM01126">
    <property type="entry name" value="DDE_Tnp_IS1595"/>
    <property type="match status" value="1"/>
</dbReference>
<evidence type="ECO:0000313" key="1">
    <source>
        <dbReference type="EMBL" id="CAB4018355.1"/>
    </source>
</evidence>
<dbReference type="InterPro" id="IPR024445">
    <property type="entry name" value="Tnp_ISXO2-like"/>
</dbReference>
<organism evidence="1 2">
    <name type="scientific">Paramuricea clavata</name>
    <name type="common">Red gorgonian</name>
    <name type="synonym">Violescent sea-whip</name>
    <dbReference type="NCBI Taxonomy" id="317549"/>
    <lineage>
        <taxon>Eukaryota</taxon>
        <taxon>Metazoa</taxon>
        <taxon>Cnidaria</taxon>
        <taxon>Anthozoa</taxon>
        <taxon>Octocorallia</taxon>
        <taxon>Malacalcyonacea</taxon>
        <taxon>Plexauridae</taxon>
        <taxon>Paramuricea</taxon>
    </lineage>
</organism>
<dbReference type="NCBIfam" id="NF033547">
    <property type="entry name" value="transpos_IS1595"/>
    <property type="match status" value="1"/>
</dbReference>
<dbReference type="InterPro" id="IPR053164">
    <property type="entry name" value="IS1016-like_transposase"/>
</dbReference>
<evidence type="ECO:0000313" key="2">
    <source>
        <dbReference type="Proteomes" id="UP001152795"/>
    </source>
</evidence>
<dbReference type="AlphaFoldDB" id="A0A6S7IH39"/>
<gene>
    <name evidence="1" type="ORF">PACLA_8A034948</name>
</gene>
<sequence>MEKAVQVCVKSTKTWKKNTETQTVISSLEVKSVDTQCGGEKHDSYNREEKLKHWTYDLLRDEVLRSKEEIIRWCMDEGLIAKSRLCCHCDLPMKLVKCEDRSDKYKWECRKSVNGKRHKVEISIRKGSWFEKSNMTLEEVLKFTYWWCRDVRQEEIRHELNIAAHTAVDWDSFCRETCEVTLMEREHPIGGPGKIVQIDESKFGKRKYHRGHRVEGQWVFGGIEEESRRSFMVAVEKRDESTLLPIIERHIAKGSIIVSDCWKAYINLEKHGYEHRLVNHSKEFVNKDGDHTNKIEGHWRQAKCKMPSFGVRKIAFSSYLAEFLWRYEHKGKDLFSTFLWDVKKIYCEF</sequence>
<protein>
    <submittedName>
        <fullName evidence="1">Uncharacterized protein</fullName>
    </submittedName>
</protein>
<dbReference type="PANTHER" id="PTHR47163">
    <property type="entry name" value="DDE_TNP_IS1595 DOMAIN-CONTAINING PROTEIN"/>
    <property type="match status" value="1"/>
</dbReference>
<dbReference type="EMBL" id="CACRXK020009966">
    <property type="protein sequence ID" value="CAB4018355.1"/>
    <property type="molecule type" value="Genomic_DNA"/>
</dbReference>
<keyword evidence="2" id="KW-1185">Reference proteome</keyword>
<reference evidence="1" key="1">
    <citation type="submission" date="2020-04" db="EMBL/GenBank/DDBJ databases">
        <authorList>
            <person name="Alioto T."/>
            <person name="Alioto T."/>
            <person name="Gomez Garrido J."/>
        </authorList>
    </citation>
    <scope>NUCLEOTIDE SEQUENCE</scope>
    <source>
        <strain evidence="1">A484AB</strain>
    </source>
</reference>
<dbReference type="Pfam" id="PF12762">
    <property type="entry name" value="DDE_Tnp_IS1595"/>
    <property type="match status" value="1"/>
</dbReference>
<accession>A0A6S7IH39</accession>
<comment type="caution">
    <text evidence="1">The sequence shown here is derived from an EMBL/GenBank/DDBJ whole genome shotgun (WGS) entry which is preliminary data.</text>
</comment>
<dbReference type="Proteomes" id="UP001152795">
    <property type="component" value="Unassembled WGS sequence"/>
</dbReference>
<proteinExistence type="predicted"/>
<name>A0A6S7IH39_PARCT</name>
<dbReference type="OrthoDB" id="10067637at2759"/>